<dbReference type="KEGG" id="pchm:VFPPC_16187"/>
<keyword evidence="1" id="KW-0812">Transmembrane</keyword>
<evidence type="ECO:0000256" key="1">
    <source>
        <dbReference type="SAM" id="Phobius"/>
    </source>
</evidence>
<gene>
    <name evidence="2" type="ORF">VFPPC_16187</name>
</gene>
<name>A0A179FFG0_METCM</name>
<comment type="caution">
    <text evidence="2">The sequence shown here is derived from an EMBL/GenBank/DDBJ whole genome shotgun (WGS) entry which is preliminary data.</text>
</comment>
<keyword evidence="1" id="KW-0472">Membrane</keyword>
<evidence type="ECO:0000313" key="2">
    <source>
        <dbReference type="EMBL" id="OAQ64266.2"/>
    </source>
</evidence>
<dbReference type="RefSeq" id="XP_018141580.2">
    <property type="nucleotide sequence ID" value="XM_018293940.2"/>
</dbReference>
<proteinExistence type="predicted"/>
<feature type="transmembrane region" description="Helical" evidence="1">
    <location>
        <begin position="20"/>
        <end position="37"/>
    </location>
</feature>
<dbReference type="EMBL" id="LSBJ02000005">
    <property type="protein sequence ID" value="OAQ64266.2"/>
    <property type="molecule type" value="Genomic_DNA"/>
</dbReference>
<sequence>MSFTSSLQDNPLFDSPSNSNPITIVIATHVLLVTCLFRKASATTIDHPDTHFASWRSRMGVMRQSHLPRHTIASFSRAFILTSHDLSASDFTERPTLHIHMLKQSLATKICQPFDQILHQGSAPARTLQERGVCSMYGITISAYTDRWPTDEPVAMPK</sequence>
<dbReference type="GeneID" id="28857934"/>
<organism evidence="2 3">
    <name type="scientific">Pochonia chlamydosporia 170</name>
    <dbReference type="NCBI Taxonomy" id="1380566"/>
    <lineage>
        <taxon>Eukaryota</taxon>
        <taxon>Fungi</taxon>
        <taxon>Dikarya</taxon>
        <taxon>Ascomycota</taxon>
        <taxon>Pezizomycotina</taxon>
        <taxon>Sordariomycetes</taxon>
        <taxon>Hypocreomycetidae</taxon>
        <taxon>Hypocreales</taxon>
        <taxon>Clavicipitaceae</taxon>
        <taxon>Pochonia</taxon>
    </lineage>
</organism>
<evidence type="ECO:0000313" key="3">
    <source>
        <dbReference type="Proteomes" id="UP000078397"/>
    </source>
</evidence>
<dbReference type="Proteomes" id="UP000078397">
    <property type="component" value="Unassembled WGS sequence"/>
</dbReference>
<keyword evidence="3" id="KW-1185">Reference proteome</keyword>
<dbReference type="AlphaFoldDB" id="A0A179FFG0"/>
<accession>A0A179FFG0</accession>
<keyword evidence="1" id="KW-1133">Transmembrane helix</keyword>
<protein>
    <submittedName>
        <fullName evidence="2">Uncharacterized protein</fullName>
    </submittedName>
</protein>
<reference evidence="2 3" key="1">
    <citation type="journal article" date="2016" name="PLoS Pathog.">
        <title>Biosynthesis of antibiotic leucinostatins in bio-control fungus Purpureocillium lilacinum and their inhibition on phytophthora revealed by genome mining.</title>
        <authorList>
            <person name="Wang G."/>
            <person name="Liu Z."/>
            <person name="Lin R."/>
            <person name="Li E."/>
            <person name="Mao Z."/>
            <person name="Ling J."/>
            <person name="Yang Y."/>
            <person name="Yin W.B."/>
            <person name="Xie B."/>
        </authorList>
    </citation>
    <scope>NUCLEOTIDE SEQUENCE [LARGE SCALE GENOMIC DNA]</scope>
    <source>
        <strain evidence="2">170</strain>
    </source>
</reference>